<reference evidence="1" key="1">
    <citation type="submission" date="2022-02" db="EMBL/GenBank/DDBJ databases">
        <title>Plant Genome Project.</title>
        <authorList>
            <person name="Zhang R.-G."/>
        </authorList>
    </citation>
    <scope>NUCLEOTIDE SEQUENCE</scope>
    <source>
        <strain evidence="1">AT1</strain>
    </source>
</reference>
<evidence type="ECO:0000313" key="2">
    <source>
        <dbReference type="Proteomes" id="UP001062846"/>
    </source>
</evidence>
<keyword evidence="2" id="KW-1185">Reference proteome</keyword>
<sequence>MLCPSFPSIGWKESFSVIIGGDEVTAGKPSPEIFFEAAKRLNIDPPKCLVIEDSIPGVTAGKAAGMEVVAVPSLPKQSHLYTSADELLYALVFYFDARSCDNLVVFEFERANLSTEGFSTVLSEQPSGVYFGWAALSTRGIYKMVMSIGWNPYFNNAEKTIEPWLLHDFDDDFYGEDLRLAIVGYIRPEANFPSLETLIEKIHEDRRIAETALELPLYSKYREDPYLKSSLNQI</sequence>
<comment type="caution">
    <text evidence="1">The sequence shown here is derived from an EMBL/GenBank/DDBJ whole genome shotgun (WGS) entry which is preliminary data.</text>
</comment>
<name>A0ACC0LAJ4_RHOML</name>
<dbReference type="EMBL" id="CM046400">
    <property type="protein sequence ID" value="KAI8525362.1"/>
    <property type="molecule type" value="Genomic_DNA"/>
</dbReference>
<accession>A0ACC0LAJ4</accession>
<protein>
    <submittedName>
        <fullName evidence="1">Uncharacterized protein</fullName>
    </submittedName>
</protein>
<organism evidence="1 2">
    <name type="scientific">Rhododendron molle</name>
    <name type="common">Chinese azalea</name>
    <name type="synonym">Azalea mollis</name>
    <dbReference type="NCBI Taxonomy" id="49168"/>
    <lineage>
        <taxon>Eukaryota</taxon>
        <taxon>Viridiplantae</taxon>
        <taxon>Streptophyta</taxon>
        <taxon>Embryophyta</taxon>
        <taxon>Tracheophyta</taxon>
        <taxon>Spermatophyta</taxon>
        <taxon>Magnoliopsida</taxon>
        <taxon>eudicotyledons</taxon>
        <taxon>Gunneridae</taxon>
        <taxon>Pentapetalae</taxon>
        <taxon>asterids</taxon>
        <taxon>Ericales</taxon>
        <taxon>Ericaceae</taxon>
        <taxon>Ericoideae</taxon>
        <taxon>Rhodoreae</taxon>
        <taxon>Rhododendron</taxon>
    </lineage>
</organism>
<proteinExistence type="predicted"/>
<evidence type="ECO:0000313" key="1">
    <source>
        <dbReference type="EMBL" id="KAI8525362.1"/>
    </source>
</evidence>
<gene>
    <name evidence="1" type="ORF">RHMOL_Rhmol13G0224500</name>
</gene>
<dbReference type="Proteomes" id="UP001062846">
    <property type="component" value="Chromosome 13"/>
</dbReference>